<evidence type="ECO:0000313" key="2">
    <source>
        <dbReference type="Proteomes" id="UP000003684"/>
    </source>
</evidence>
<gene>
    <name evidence="1" type="ORF">HMPREF9209_2146</name>
</gene>
<reference evidence="1 2" key="1">
    <citation type="submission" date="2009-12" db="EMBL/GenBank/DDBJ databases">
        <title>Genome Sequence of Lactobacillus gasseri 224-1.</title>
        <authorList>
            <person name="Durkin A.S."/>
            <person name="Madupu R."/>
            <person name="Torralba M."/>
            <person name="Methe B."/>
            <person name="Sutton G."/>
            <person name="Strausberg R.L."/>
            <person name="Nelson K.E."/>
        </authorList>
    </citation>
    <scope>NUCLEOTIDE SEQUENCE [LARGE SCALE GENOMIC DNA]</scope>
    <source>
        <strain evidence="1 2">224-1</strain>
    </source>
</reference>
<name>D1YJX8_LACGS</name>
<proteinExistence type="predicted"/>
<evidence type="ECO:0000313" key="1">
    <source>
        <dbReference type="EMBL" id="EFB62211.1"/>
    </source>
</evidence>
<sequence length="77" mass="8794">MGSFLFARRYLGNRFFFLFLQLLRCFSSLRLPSTALTALDNTSRYWVSPFGYLRIIAYLLLPEAFRGSSRPSSASSA</sequence>
<dbReference type="AlphaFoldDB" id="D1YJX8"/>
<protein>
    <submittedName>
        <fullName evidence="1">Uncharacterized protein</fullName>
    </submittedName>
</protein>
<comment type="caution">
    <text evidence="1">The sequence shown here is derived from an EMBL/GenBank/DDBJ whole genome shotgun (WGS) entry which is preliminary data.</text>
</comment>
<accession>D1YJX8</accession>
<dbReference type="Proteomes" id="UP000003684">
    <property type="component" value="Unassembled WGS sequence"/>
</dbReference>
<organism evidence="1 2">
    <name type="scientific">Lactobacillus gasseri 224-1</name>
    <dbReference type="NCBI Taxonomy" id="679196"/>
    <lineage>
        <taxon>Bacteria</taxon>
        <taxon>Bacillati</taxon>
        <taxon>Bacillota</taxon>
        <taxon>Bacilli</taxon>
        <taxon>Lactobacillales</taxon>
        <taxon>Lactobacillaceae</taxon>
        <taxon>Lactobacillus</taxon>
    </lineage>
</organism>
<dbReference type="EMBL" id="ADFT01000026">
    <property type="protein sequence ID" value="EFB62211.1"/>
    <property type="molecule type" value="Genomic_DNA"/>
</dbReference>